<name>A0A839U307_9HYPH</name>
<evidence type="ECO:0008006" key="4">
    <source>
        <dbReference type="Google" id="ProtNLM"/>
    </source>
</evidence>
<accession>A0A839U307</accession>
<evidence type="ECO:0000256" key="1">
    <source>
        <dbReference type="SAM" id="MobiDB-lite"/>
    </source>
</evidence>
<evidence type="ECO:0000313" key="3">
    <source>
        <dbReference type="Proteomes" id="UP000554520"/>
    </source>
</evidence>
<keyword evidence="3" id="KW-1185">Reference proteome</keyword>
<dbReference type="RefSeq" id="WP_112526771.1">
    <property type="nucleotide sequence ID" value="NZ_JACHXN010000002.1"/>
</dbReference>
<comment type="caution">
    <text evidence="2">The sequence shown here is derived from an EMBL/GenBank/DDBJ whole genome shotgun (WGS) entry which is preliminary data.</text>
</comment>
<dbReference type="Proteomes" id="UP000554520">
    <property type="component" value="Unassembled WGS sequence"/>
</dbReference>
<organism evidence="2 3">
    <name type="scientific">Phyllobacterium trifolii</name>
    <dbReference type="NCBI Taxonomy" id="300193"/>
    <lineage>
        <taxon>Bacteria</taxon>
        <taxon>Pseudomonadati</taxon>
        <taxon>Pseudomonadota</taxon>
        <taxon>Alphaproteobacteria</taxon>
        <taxon>Hyphomicrobiales</taxon>
        <taxon>Phyllobacteriaceae</taxon>
        <taxon>Phyllobacterium</taxon>
    </lineage>
</organism>
<proteinExistence type="predicted"/>
<feature type="region of interest" description="Disordered" evidence="1">
    <location>
        <begin position="69"/>
        <end position="92"/>
    </location>
</feature>
<dbReference type="EMBL" id="JACHXN010000002">
    <property type="protein sequence ID" value="MBB3144415.1"/>
    <property type="molecule type" value="Genomic_DNA"/>
</dbReference>
<reference evidence="2 3" key="1">
    <citation type="submission" date="2020-08" db="EMBL/GenBank/DDBJ databases">
        <title>Genomic Encyclopedia of Type Strains, Phase III (KMG-III): the genomes of soil and plant-associated and newly described type strains.</title>
        <authorList>
            <person name="Whitman W."/>
        </authorList>
    </citation>
    <scope>NUCLEOTIDE SEQUENCE [LARGE SCALE GENOMIC DNA]</scope>
    <source>
        <strain evidence="2 3">CECT 7015</strain>
    </source>
</reference>
<sequence length="92" mass="10571">MNMHRRYKTPDIPSHRFAVGQKVRMKGWGGNKVKSTATFEIMATLPAAGGALQYRVRDNDEKHERIATEDNLEAADMWSTKERSSFDRKEES</sequence>
<evidence type="ECO:0000313" key="2">
    <source>
        <dbReference type="EMBL" id="MBB3144415.1"/>
    </source>
</evidence>
<gene>
    <name evidence="2" type="ORF">FHS21_000811</name>
</gene>
<feature type="compositionally biased region" description="Basic and acidic residues" evidence="1">
    <location>
        <begin position="79"/>
        <end position="92"/>
    </location>
</feature>
<protein>
    <recommendedName>
        <fullName evidence="4">Hypervirulence associated protein TUDOR domain-containing protein</fullName>
    </recommendedName>
</protein>
<dbReference type="AlphaFoldDB" id="A0A839U307"/>